<feature type="transmembrane region" description="Helical" evidence="1">
    <location>
        <begin position="101"/>
        <end position="124"/>
    </location>
</feature>
<dbReference type="AlphaFoldDB" id="A0AA36M7C7"/>
<evidence type="ECO:0000256" key="1">
    <source>
        <dbReference type="SAM" id="Phobius"/>
    </source>
</evidence>
<feature type="transmembrane region" description="Helical" evidence="1">
    <location>
        <begin position="136"/>
        <end position="157"/>
    </location>
</feature>
<name>A0AA36M7C7_CYLNA</name>
<feature type="transmembrane region" description="Helical" evidence="1">
    <location>
        <begin position="39"/>
        <end position="62"/>
    </location>
</feature>
<keyword evidence="1" id="KW-0812">Transmembrane</keyword>
<keyword evidence="1" id="KW-1133">Transmembrane helix</keyword>
<keyword evidence="3" id="KW-1185">Reference proteome</keyword>
<evidence type="ECO:0000313" key="2">
    <source>
        <dbReference type="EMBL" id="CAJ0599497.1"/>
    </source>
</evidence>
<proteinExistence type="predicted"/>
<feature type="transmembrane region" description="Helical" evidence="1">
    <location>
        <begin position="74"/>
        <end position="95"/>
    </location>
</feature>
<evidence type="ECO:0000313" key="3">
    <source>
        <dbReference type="Proteomes" id="UP001176961"/>
    </source>
</evidence>
<dbReference type="Proteomes" id="UP001176961">
    <property type="component" value="Unassembled WGS sequence"/>
</dbReference>
<keyword evidence="1" id="KW-0472">Membrane</keyword>
<organism evidence="2 3">
    <name type="scientific">Cylicocyclus nassatus</name>
    <name type="common">Nematode worm</name>
    <dbReference type="NCBI Taxonomy" id="53992"/>
    <lineage>
        <taxon>Eukaryota</taxon>
        <taxon>Metazoa</taxon>
        <taxon>Ecdysozoa</taxon>
        <taxon>Nematoda</taxon>
        <taxon>Chromadorea</taxon>
        <taxon>Rhabditida</taxon>
        <taxon>Rhabditina</taxon>
        <taxon>Rhabditomorpha</taxon>
        <taxon>Strongyloidea</taxon>
        <taxon>Strongylidae</taxon>
        <taxon>Cylicocyclus</taxon>
    </lineage>
</organism>
<dbReference type="EMBL" id="CATQJL010000223">
    <property type="protein sequence ID" value="CAJ0599497.1"/>
    <property type="molecule type" value="Genomic_DNA"/>
</dbReference>
<sequence length="170" mass="19010">MVGSTSERCNRTCEEEYESEDVERMRAGEDAAPTVCCCLSARLCLGILCLISLVHSLVELFAYEKVHVSFKFSYNVIVIILSALIALGGLIGILFSKPLPMLILTINYVILGLLRIGVLVMGIVGYTTIEKEEHKVLLIIVLIGMAITIFYYFYIAYVAHKLRVYYKCLG</sequence>
<accession>A0AA36M7C7</accession>
<reference evidence="2" key="1">
    <citation type="submission" date="2023-07" db="EMBL/GenBank/DDBJ databases">
        <authorList>
            <consortium name="CYATHOMIX"/>
        </authorList>
    </citation>
    <scope>NUCLEOTIDE SEQUENCE</scope>
    <source>
        <strain evidence="2">N/A</strain>
    </source>
</reference>
<gene>
    <name evidence="2" type="ORF">CYNAS_LOCUS11480</name>
</gene>
<comment type="caution">
    <text evidence="2">The sequence shown here is derived from an EMBL/GenBank/DDBJ whole genome shotgun (WGS) entry which is preliminary data.</text>
</comment>
<protein>
    <submittedName>
        <fullName evidence="2">Uncharacterized protein</fullName>
    </submittedName>
</protein>